<dbReference type="Proteomes" id="UP000887578">
    <property type="component" value="Unplaced"/>
</dbReference>
<feature type="domain" description="Arrestin C-terminal-like" evidence="1">
    <location>
        <begin position="18"/>
        <end position="83"/>
    </location>
</feature>
<dbReference type="AlphaFoldDB" id="A0A914PJ64"/>
<dbReference type="WBParaSite" id="PDA_v2.g17935.t1">
    <property type="protein sequence ID" value="PDA_v2.g17935.t1"/>
    <property type="gene ID" value="PDA_v2.g17935"/>
</dbReference>
<sequence length="162" mass="18311">MALTTNTKTLSKKFNLPKIKISLEKDEEIGLCQNVEIPALPPSYDECGFIKIYYRIFTKVHTNAFFSGGTTVSVPIVIGTIPFNADLRAECFPPPEYKLFVQSQNISDESEPYFPPPPPTSDSSNMNGYKMEFREIKVEKDIGSDFGSFQPKYPYFLNVNCV</sequence>
<keyword evidence="2" id="KW-1185">Reference proteome</keyword>
<evidence type="ECO:0000259" key="1">
    <source>
        <dbReference type="Pfam" id="PF02752"/>
    </source>
</evidence>
<accession>A0A914PJ64</accession>
<dbReference type="InterPro" id="IPR014752">
    <property type="entry name" value="Arrestin-like_C"/>
</dbReference>
<protein>
    <submittedName>
        <fullName evidence="3">Arrestin C-terminal-like domain-containing protein</fullName>
    </submittedName>
</protein>
<dbReference type="InterPro" id="IPR014756">
    <property type="entry name" value="Ig_E-set"/>
</dbReference>
<dbReference type="SUPFAM" id="SSF81296">
    <property type="entry name" value="E set domains"/>
    <property type="match status" value="1"/>
</dbReference>
<name>A0A914PJ64_9BILA</name>
<evidence type="ECO:0000313" key="2">
    <source>
        <dbReference type="Proteomes" id="UP000887578"/>
    </source>
</evidence>
<dbReference type="Pfam" id="PF02752">
    <property type="entry name" value="Arrestin_C"/>
    <property type="match status" value="1"/>
</dbReference>
<evidence type="ECO:0000313" key="3">
    <source>
        <dbReference type="WBParaSite" id="PDA_v2.g17935.t1"/>
    </source>
</evidence>
<reference evidence="3" key="1">
    <citation type="submission" date="2022-11" db="UniProtKB">
        <authorList>
            <consortium name="WormBaseParasite"/>
        </authorList>
    </citation>
    <scope>IDENTIFICATION</scope>
</reference>
<dbReference type="Gene3D" id="2.60.40.640">
    <property type="match status" value="1"/>
</dbReference>
<proteinExistence type="predicted"/>
<dbReference type="InterPro" id="IPR011022">
    <property type="entry name" value="Arrestin_C-like"/>
</dbReference>
<organism evidence="2 3">
    <name type="scientific">Panagrolaimus davidi</name>
    <dbReference type="NCBI Taxonomy" id="227884"/>
    <lineage>
        <taxon>Eukaryota</taxon>
        <taxon>Metazoa</taxon>
        <taxon>Ecdysozoa</taxon>
        <taxon>Nematoda</taxon>
        <taxon>Chromadorea</taxon>
        <taxon>Rhabditida</taxon>
        <taxon>Tylenchina</taxon>
        <taxon>Panagrolaimomorpha</taxon>
        <taxon>Panagrolaimoidea</taxon>
        <taxon>Panagrolaimidae</taxon>
        <taxon>Panagrolaimus</taxon>
    </lineage>
</organism>